<feature type="transmembrane region" description="Helical" evidence="8">
    <location>
        <begin position="170"/>
        <end position="193"/>
    </location>
</feature>
<comment type="caution">
    <text evidence="10">The sequence shown here is derived from an EMBL/GenBank/DDBJ whole genome shotgun (WGS) entry which is preliminary data.</text>
</comment>
<comment type="subcellular location">
    <subcellularLocation>
        <location evidence="1 8">Cell membrane</location>
        <topology evidence="1 8">Multi-pass membrane protein</topology>
    </subcellularLocation>
</comment>
<sequence>MDQLLTWAVLVAGALIIGISKTSVGGFGSLAVAGFALVMPTKESTATILLLLIVGDIVALTRFRRDCDWGLLVRLLPWVLPGLFLGAWFLNSVDDLVLRRSIGAILAVCVALQLWQRWRAKRRARHKVEAEDEEPLPQQGKLGRWVAGGTAGIAAGFTTMAANAAGPVMALYLLAAGVSKAAFVGTGAWYFLIVNVTKVPFSAALGLYSADNLIIVAILVPVVLLGTIIGIRITGKVSQATFEWLALSAAIIAPLALLLL</sequence>
<keyword evidence="5 8" id="KW-0812">Transmembrane</keyword>
<feature type="transmembrane region" description="Helical" evidence="8">
    <location>
        <begin position="96"/>
        <end position="115"/>
    </location>
</feature>
<dbReference type="RefSeq" id="WP_094450486.1">
    <property type="nucleotide sequence ID" value="NZ_NMVI01000015.1"/>
</dbReference>
<evidence type="ECO:0000256" key="1">
    <source>
        <dbReference type="ARBA" id="ARBA00004651"/>
    </source>
</evidence>
<evidence type="ECO:0000256" key="6">
    <source>
        <dbReference type="ARBA" id="ARBA00022989"/>
    </source>
</evidence>
<dbReference type="EMBL" id="NMVJ01000001">
    <property type="protein sequence ID" value="OYN92125.1"/>
    <property type="molecule type" value="Genomic_DNA"/>
</dbReference>
<dbReference type="PANTHER" id="PTHR30269">
    <property type="entry name" value="TRANSMEMBRANE PROTEIN YFCA"/>
    <property type="match status" value="1"/>
</dbReference>
<feature type="transmembrane region" description="Helical" evidence="8">
    <location>
        <begin position="213"/>
        <end position="233"/>
    </location>
</feature>
<organism evidence="10 11">
    <name type="scientific">Parenemella sanctibonifatiensis</name>
    <dbReference type="NCBI Taxonomy" id="2016505"/>
    <lineage>
        <taxon>Bacteria</taxon>
        <taxon>Bacillati</taxon>
        <taxon>Actinomycetota</taxon>
        <taxon>Actinomycetes</taxon>
        <taxon>Propionibacteriales</taxon>
        <taxon>Propionibacteriaceae</taxon>
        <taxon>Parenemella</taxon>
    </lineage>
</organism>
<protein>
    <recommendedName>
        <fullName evidence="8">Probable membrane transporter protein</fullName>
    </recommendedName>
</protein>
<dbReference type="OrthoDB" id="9801058at2"/>
<reference evidence="11 12" key="1">
    <citation type="submission" date="2017-07" db="EMBL/GenBank/DDBJ databases">
        <title>Draft whole genome sequences of clinical Proprionibacteriaceae strains.</title>
        <authorList>
            <person name="Bernier A.-M."/>
            <person name="Bernard K."/>
            <person name="Domingo M.-C."/>
        </authorList>
    </citation>
    <scope>NUCLEOTIDE SEQUENCE [LARGE SCALE GENOMIC DNA]</scope>
    <source>
        <strain evidence="10 11">NML 150081</strain>
        <strain evidence="9 12">NML 160184</strain>
    </source>
</reference>
<feature type="transmembrane region" description="Helical" evidence="8">
    <location>
        <begin position="71"/>
        <end position="90"/>
    </location>
</feature>
<keyword evidence="3" id="KW-0813">Transport</keyword>
<accession>A0A255EA77</accession>
<proteinExistence type="inferred from homology"/>
<dbReference type="GO" id="GO:0005886">
    <property type="term" value="C:plasma membrane"/>
    <property type="evidence" value="ECO:0007669"/>
    <property type="project" value="UniProtKB-SubCell"/>
</dbReference>
<evidence type="ECO:0000256" key="4">
    <source>
        <dbReference type="ARBA" id="ARBA00022475"/>
    </source>
</evidence>
<feature type="transmembrane region" description="Helical" evidence="8">
    <location>
        <begin position="240"/>
        <end position="259"/>
    </location>
</feature>
<feature type="transmembrane region" description="Helical" evidence="8">
    <location>
        <begin position="46"/>
        <end position="64"/>
    </location>
</feature>
<keyword evidence="4 8" id="KW-1003">Cell membrane</keyword>
<dbReference type="Pfam" id="PF01925">
    <property type="entry name" value="TauE"/>
    <property type="match status" value="1"/>
</dbReference>
<dbReference type="AlphaFoldDB" id="A0A255ERA3"/>
<accession>A0A255ERA3</accession>
<evidence type="ECO:0000256" key="7">
    <source>
        <dbReference type="ARBA" id="ARBA00023136"/>
    </source>
</evidence>
<dbReference type="PANTHER" id="PTHR30269:SF23">
    <property type="entry name" value="MEMBRANE TRANSPORTER PROTEIN YDHB-RELATED"/>
    <property type="match status" value="1"/>
</dbReference>
<name>A0A255ERA3_9ACTN</name>
<evidence type="ECO:0000313" key="12">
    <source>
        <dbReference type="Proteomes" id="UP000216533"/>
    </source>
</evidence>
<comment type="similarity">
    <text evidence="2 8">Belongs to the 4-toluene sulfonate uptake permease (TSUP) (TC 2.A.102) family.</text>
</comment>
<dbReference type="InterPro" id="IPR002781">
    <property type="entry name" value="TM_pro_TauE-like"/>
</dbReference>
<evidence type="ECO:0000313" key="9">
    <source>
        <dbReference type="EMBL" id="OYN87821.1"/>
    </source>
</evidence>
<evidence type="ECO:0000256" key="8">
    <source>
        <dbReference type="RuleBase" id="RU363041"/>
    </source>
</evidence>
<evidence type="ECO:0000256" key="2">
    <source>
        <dbReference type="ARBA" id="ARBA00009142"/>
    </source>
</evidence>
<evidence type="ECO:0000256" key="3">
    <source>
        <dbReference type="ARBA" id="ARBA00022448"/>
    </source>
</evidence>
<gene>
    <name evidence="10" type="ORF">CGZ91_00995</name>
    <name evidence="9" type="ORF">CGZ92_06020</name>
</gene>
<keyword evidence="6 8" id="KW-1133">Transmembrane helix</keyword>
<evidence type="ECO:0000313" key="11">
    <source>
        <dbReference type="Proteomes" id="UP000216300"/>
    </source>
</evidence>
<dbReference type="InterPro" id="IPR052017">
    <property type="entry name" value="TSUP"/>
</dbReference>
<keyword evidence="7 8" id="KW-0472">Membrane</keyword>
<dbReference type="EMBL" id="NMVI01000015">
    <property type="protein sequence ID" value="OYN87821.1"/>
    <property type="molecule type" value="Genomic_DNA"/>
</dbReference>
<dbReference type="Proteomes" id="UP000216300">
    <property type="component" value="Unassembled WGS sequence"/>
</dbReference>
<dbReference type="Proteomes" id="UP000216533">
    <property type="component" value="Unassembled WGS sequence"/>
</dbReference>
<keyword evidence="11" id="KW-1185">Reference proteome</keyword>
<evidence type="ECO:0000256" key="5">
    <source>
        <dbReference type="ARBA" id="ARBA00022692"/>
    </source>
</evidence>
<evidence type="ECO:0000313" key="10">
    <source>
        <dbReference type="EMBL" id="OYN92125.1"/>
    </source>
</evidence>